<protein>
    <submittedName>
        <fullName evidence="2">Uncharacterized protein</fullName>
    </submittedName>
</protein>
<evidence type="ECO:0000256" key="1">
    <source>
        <dbReference type="SAM" id="Phobius"/>
    </source>
</evidence>
<accession>A0A8D9PEI4</accession>
<sequence>MFSVFLLYLLFLFNLIIIIITFQPEFNLAFQRLNYTQTVLKS</sequence>
<organism evidence="2">
    <name type="scientific">Bacteriophage sp</name>
    <dbReference type="NCBI Taxonomy" id="38018"/>
    <lineage>
        <taxon>Viruses</taxon>
    </lineage>
</organism>
<keyword evidence="1" id="KW-1133">Transmembrane helix</keyword>
<reference evidence="2" key="1">
    <citation type="journal article" date="2021" name="Proc. Natl. Acad. Sci. U.S.A.">
        <title>A Catalog of Tens of Thousands of Viruses from Human Metagenomes Reveals Hidden Associations with Chronic Diseases.</title>
        <authorList>
            <person name="Tisza M.J."/>
            <person name="Buck C.B."/>
        </authorList>
    </citation>
    <scope>NUCLEOTIDE SEQUENCE</scope>
    <source>
        <strain evidence="2">CtOZu12</strain>
    </source>
</reference>
<proteinExistence type="predicted"/>
<keyword evidence="1" id="KW-0812">Transmembrane</keyword>
<feature type="transmembrane region" description="Helical" evidence="1">
    <location>
        <begin position="6"/>
        <end position="22"/>
    </location>
</feature>
<keyword evidence="1" id="KW-0472">Membrane</keyword>
<evidence type="ECO:0000313" key="2">
    <source>
        <dbReference type="EMBL" id="DAD55805.1"/>
    </source>
</evidence>
<dbReference type="EMBL" id="BK029940">
    <property type="protein sequence ID" value="DAD55805.1"/>
    <property type="molecule type" value="Genomic_DNA"/>
</dbReference>
<name>A0A8D9PEI4_9VIRU</name>